<keyword evidence="2" id="KW-1133">Transmembrane helix</keyword>
<accession>A0A9D1DSC4</accession>
<evidence type="ECO:0000313" key="4">
    <source>
        <dbReference type="EMBL" id="HIR58136.1"/>
    </source>
</evidence>
<dbReference type="PANTHER" id="PTHR46558:SF13">
    <property type="entry name" value="HTH-TYPE TRANSCRIPTIONAL REGULATOR IMMR"/>
    <property type="match status" value="1"/>
</dbReference>
<dbReference type="PROSITE" id="PS50943">
    <property type="entry name" value="HTH_CROC1"/>
    <property type="match status" value="1"/>
</dbReference>
<organism evidence="4 5">
    <name type="scientific">Candidatus Gallacutalibacter pullicola</name>
    <dbReference type="NCBI Taxonomy" id="2840830"/>
    <lineage>
        <taxon>Bacteria</taxon>
        <taxon>Bacillati</taxon>
        <taxon>Bacillota</taxon>
        <taxon>Clostridia</taxon>
        <taxon>Eubacteriales</taxon>
        <taxon>Candidatus Gallacutalibacter</taxon>
    </lineage>
</organism>
<reference evidence="4" key="2">
    <citation type="journal article" date="2021" name="PeerJ">
        <title>Extensive microbial diversity within the chicken gut microbiome revealed by metagenomics and culture.</title>
        <authorList>
            <person name="Gilroy R."/>
            <person name="Ravi A."/>
            <person name="Getino M."/>
            <person name="Pursley I."/>
            <person name="Horton D.L."/>
            <person name="Alikhan N.F."/>
            <person name="Baker D."/>
            <person name="Gharbi K."/>
            <person name="Hall N."/>
            <person name="Watson M."/>
            <person name="Adriaenssens E.M."/>
            <person name="Foster-Nyarko E."/>
            <person name="Jarju S."/>
            <person name="Secka A."/>
            <person name="Antonio M."/>
            <person name="Oren A."/>
            <person name="Chaudhuri R.R."/>
            <person name="La Ragione R."/>
            <person name="Hildebrand F."/>
            <person name="Pallen M.J."/>
        </authorList>
    </citation>
    <scope>NUCLEOTIDE SEQUENCE</scope>
    <source>
        <strain evidence="4">ChiSjej1B19-7085</strain>
    </source>
</reference>
<reference evidence="4" key="1">
    <citation type="submission" date="2020-10" db="EMBL/GenBank/DDBJ databases">
        <authorList>
            <person name="Gilroy R."/>
        </authorList>
    </citation>
    <scope>NUCLEOTIDE SEQUENCE</scope>
    <source>
        <strain evidence="4">ChiSjej1B19-7085</strain>
    </source>
</reference>
<keyword evidence="1" id="KW-0238">DNA-binding</keyword>
<dbReference type="InterPro" id="IPR001387">
    <property type="entry name" value="Cro/C1-type_HTH"/>
</dbReference>
<feature type="domain" description="HTH cro/C1-type" evidence="3">
    <location>
        <begin position="7"/>
        <end position="61"/>
    </location>
</feature>
<dbReference type="PANTHER" id="PTHR46558">
    <property type="entry name" value="TRACRIPTIONAL REGULATORY PROTEIN-RELATED-RELATED"/>
    <property type="match status" value="1"/>
</dbReference>
<feature type="transmembrane region" description="Helical" evidence="2">
    <location>
        <begin position="101"/>
        <end position="119"/>
    </location>
</feature>
<dbReference type="GO" id="GO:0003677">
    <property type="term" value="F:DNA binding"/>
    <property type="evidence" value="ECO:0007669"/>
    <property type="project" value="UniProtKB-KW"/>
</dbReference>
<dbReference type="SUPFAM" id="SSF47413">
    <property type="entry name" value="lambda repressor-like DNA-binding domains"/>
    <property type="match status" value="1"/>
</dbReference>
<feature type="transmembrane region" description="Helical" evidence="2">
    <location>
        <begin position="203"/>
        <end position="222"/>
    </location>
</feature>
<dbReference type="Gene3D" id="1.10.260.40">
    <property type="entry name" value="lambda repressor-like DNA-binding domains"/>
    <property type="match status" value="1"/>
</dbReference>
<proteinExistence type="predicted"/>
<evidence type="ECO:0000259" key="3">
    <source>
        <dbReference type="PROSITE" id="PS50943"/>
    </source>
</evidence>
<dbReference type="Pfam" id="PF01381">
    <property type="entry name" value="HTH_3"/>
    <property type="match status" value="1"/>
</dbReference>
<protein>
    <submittedName>
        <fullName evidence="4">Helix-turn-helix transcriptional regulator</fullName>
    </submittedName>
</protein>
<dbReference type="InterPro" id="IPR010982">
    <property type="entry name" value="Lambda_DNA-bd_dom_sf"/>
</dbReference>
<evidence type="ECO:0000313" key="5">
    <source>
        <dbReference type="Proteomes" id="UP000886785"/>
    </source>
</evidence>
<dbReference type="AlphaFoldDB" id="A0A9D1DSC4"/>
<dbReference type="Proteomes" id="UP000886785">
    <property type="component" value="Unassembled WGS sequence"/>
</dbReference>
<keyword evidence="2" id="KW-0472">Membrane</keyword>
<sequence length="239" mass="26327">MTLGERIKACRRNAGMSQEKIAELVGVSRQAVGKWETDQSTPSTANLFRLAEIFGTTVDMLLASEKDAGQSLAEQLHLLRRLEEERKAAAKKRWKRNALTALYVAVGYIGIYLIGRVVWCDLSQSSLIGWLFTARPSGEHSYLYGWLLSSRLFWYAAAVSVAPALFGKYKFSCITLAAFVIGLLLGIAFGPNPAGAAWGHGDYGWAIWGAVYLLSIVAGIIVERHTRKPDSNEESKIKS</sequence>
<evidence type="ECO:0000256" key="2">
    <source>
        <dbReference type="SAM" id="Phobius"/>
    </source>
</evidence>
<gene>
    <name evidence="4" type="ORF">IAA54_10765</name>
</gene>
<dbReference type="SMART" id="SM00530">
    <property type="entry name" value="HTH_XRE"/>
    <property type="match status" value="1"/>
</dbReference>
<keyword evidence="2" id="KW-0812">Transmembrane</keyword>
<evidence type="ECO:0000256" key="1">
    <source>
        <dbReference type="ARBA" id="ARBA00023125"/>
    </source>
</evidence>
<dbReference type="EMBL" id="DVHF01000136">
    <property type="protein sequence ID" value="HIR58136.1"/>
    <property type="molecule type" value="Genomic_DNA"/>
</dbReference>
<feature type="transmembrane region" description="Helical" evidence="2">
    <location>
        <begin position="143"/>
        <end position="166"/>
    </location>
</feature>
<comment type="caution">
    <text evidence="4">The sequence shown here is derived from an EMBL/GenBank/DDBJ whole genome shotgun (WGS) entry which is preliminary data.</text>
</comment>
<dbReference type="CDD" id="cd00093">
    <property type="entry name" value="HTH_XRE"/>
    <property type="match status" value="1"/>
</dbReference>
<name>A0A9D1DSC4_9FIRM</name>
<feature type="transmembrane region" description="Helical" evidence="2">
    <location>
        <begin position="173"/>
        <end position="191"/>
    </location>
</feature>